<evidence type="ECO:0000313" key="2">
    <source>
        <dbReference type="Proteomes" id="UP000828048"/>
    </source>
</evidence>
<dbReference type="EMBL" id="CM037154">
    <property type="protein sequence ID" value="KAH7860252.1"/>
    <property type="molecule type" value="Genomic_DNA"/>
</dbReference>
<keyword evidence="2" id="KW-1185">Reference proteome</keyword>
<gene>
    <name evidence="1" type="ORF">Vadar_011184</name>
</gene>
<name>A0ACB7Z4G0_9ERIC</name>
<dbReference type="Proteomes" id="UP000828048">
    <property type="component" value="Chromosome 4"/>
</dbReference>
<protein>
    <submittedName>
        <fullName evidence="1">Uncharacterized protein</fullName>
    </submittedName>
</protein>
<organism evidence="1 2">
    <name type="scientific">Vaccinium darrowii</name>
    <dbReference type="NCBI Taxonomy" id="229202"/>
    <lineage>
        <taxon>Eukaryota</taxon>
        <taxon>Viridiplantae</taxon>
        <taxon>Streptophyta</taxon>
        <taxon>Embryophyta</taxon>
        <taxon>Tracheophyta</taxon>
        <taxon>Spermatophyta</taxon>
        <taxon>Magnoliopsida</taxon>
        <taxon>eudicotyledons</taxon>
        <taxon>Gunneridae</taxon>
        <taxon>Pentapetalae</taxon>
        <taxon>asterids</taxon>
        <taxon>Ericales</taxon>
        <taxon>Ericaceae</taxon>
        <taxon>Vaccinioideae</taxon>
        <taxon>Vaccinieae</taxon>
        <taxon>Vaccinium</taxon>
    </lineage>
</organism>
<sequence>MDLDSLPKVVVIDRELALVNAIARVFPKATHLLCRWRIEKNVFVKCRRKFDDKTWQKFKHVWCNLVHMSTTLDYEQGLTTLKRDFAVYNSSAIEYIENTWLLPYRTESAHSKLKGHLASFQGNFENAWAKMHDLVGLQITRIKKS</sequence>
<comment type="caution">
    <text evidence="1">The sequence shown here is derived from an EMBL/GenBank/DDBJ whole genome shotgun (WGS) entry which is preliminary data.</text>
</comment>
<evidence type="ECO:0000313" key="1">
    <source>
        <dbReference type="EMBL" id="KAH7860252.1"/>
    </source>
</evidence>
<reference evidence="1 2" key="1">
    <citation type="journal article" date="2021" name="Hortic Res">
        <title>High-quality reference genome and annotation aids understanding of berry development for evergreen blueberry (Vaccinium darrowii).</title>
        <authorList>
            <person name="Yu J."/>
            <person name="Hulse-Kemp A.M."/>
            <person name="Babiker E."/>
            <person name="Staton M."/>
        </authorList>
    </citation>
    <scope>NUCLEOTIDE SEQUENCE [LARGE SCALE GENOMIC DNA]</scope>
    <source>
        <strain evidence="2">cv. NJ 8807/NJ 8810</strain>
        <tissue evidence="1">Young leaf</tissue>
    </source>
</reference>
<proteinExistence type="predicted"/>
<accession>A0ACB7Z4G0</accession>